<sequence>MAINPAASEENFLELRRDEDLYEMSLDLLAYYLDTAFEDPAAGEVERWTVSCLPDDGAEAPLFSLAVGTVEVLRLAKPTEGADGQVICLASVAVARSALADEAGTSLDTLAASLPAVRFRPDESAASDAVDVVVDLFDESSLGAFEELSESGQPIRRLAEQLEGEGADEHHNRWLARAVLDRIANAPAGNSV</sequence>
<dbReference type="AlphaFoldDB" id="A0A2X4X978"/>
<gene>
    <name evidence="1" type="ORF">NCTC10994_02442</name>
</gene>
<name>A0A2X4X978_9NOCA</name>
<proteinExistence type="predicted"/>
<dbReference type="Proteomes" id="UP000249091">
    <property type="component" value="Chromosome 1"/>
</dbReference>
<dbReference type="RefSeq" id="WP_072701384.1">
    <property type="nucleotide sequence ID" value="NZ_JAFBBL010000001.1"/>
</dbReference>
<dbReference type="KEGG" id="rcr:NCTC10994_02442"/>
<protein>
    <submittedName>
        <fullName evidence="1">Uncharacterized protein</fullName>
    </submittedName>
</protein>
<evidence type="ECO:0000313" key="2">
    <source>
        <dbReference type="Proteomes" id="UP000249091"/>
    </source>
</evidence>
<accession>A0A2X4X978</accession>
<organism evidence="1 2">
    <name type="scientific">Rhodococcus coprophilus</name>
    <dbReference type="NCBI Taxonomy" id="38310"/>
    <lineage>
        <taxon>Bacteria</taxon>
        <taxon>Bacillati</taxon>
        <taxon>Actinomycetota</taxon>
        <taxon>Actinomycetes</taxon>
        <taxon>Mycobacteriales</taxon>
        <taxon>Nocardiaceae</taxon>
        <taxon>Rhodococcus</taxon>
    </lineage>
</organism>
<dbReference type="EMBL" id="LS483468">
    <property type="protein sequence ID" value="SQI33134.1"/>
    <property type="molecule type" value="Genomic_DNA"/>
</dbReference>
<evidence type="ECO:0000313" key="1">
    <source>
        <dbReference type="EMBL" id="SQI33134.1"/>
    </source>
</evidence>
<keyword evidence="2" id="KW-1185">Reference proteome</keyword>
<reference evidence="1 2" key="1">
    <citation type="submission" date="2018-06" db="EMBL/GenBank/DDBJ databases">
        <authorList>
            <consortium name="Pathogen Informatics"/>
            <person name="Doyle S."/>
        </authorList>
    </citation>
    <scope>NUCLEOTIDE SEQUENCE [LARGE SCALE GENOMIC DNA]</scope>
    <source>
        <strain evidence="1 2">NCTC10994</strain>
    </source>
</reference>